<keyword evidence="2 11" id="KW-0436">Ligase</keyword>
<dbReference type="InterPro" id="IPR001233">
    <property type="entry name" value="RtcB"/>
</dbReference>
<dbReference type="SUPFAM" id="SSF103365">
    <property type="entry name" value="Hypothetical protein PH1602"/>
    <property type="match status" value="1"/>
</dbReference>
<evidence type="ECO:0000256" key="4">
    <source>
        <dbReference type="ARBA" id="ARBA00022741"/>
    </source>
</evidence>
<keyword evidence="6 10" id="KW-0464">Manganese</keyword>
<comment type="catalytic activity">
    <reaction evidence="7">
        <text>a 3'-end 3'-phospho-ribonucleotide-RNA + a 5'-end dephospho-ribonucleoside-RNA + GTP = a ribonucleotidyl-ribonucleotide-RNA + GMP + diphosphate</text>
        <dbReference type="Rhea" id="RHEA:68076"/>
        <dbReference type="Rhea" id="RHEA-COMP:10463"/>
        <dbReference type="Rhea" id="RHEA-COMP:13936"/>
        <dbReference type="Rhea" id="RHEA-COMP:17355"/>
        <dbReference type="ChEBI" id="CHEBI:33019"/>
        <dbReference type="ChEBI" id="CHEBI:37565"/>
        <dbReference type="ChEBI" id="CHEBI:58115"/>
        <dbReference type="ChEBI" id="CHEBI:83062"/>
        <dbReference type="ChEBI" id="CHEBI:138284"/>
        <dbReference type="ChEBI" id="CHEBI:173118"/>
        <dbReference type="EC" id="6.5.1.8"/>
    </reaction>
</comment>
<evidence type="ECO:0000313" key="11">
    <source>
        <dbReference type="EMBL" id="KZM24442.1"/>
    </source>
</evidence>
<organism evidence="11 12">
    <name type="scientific">Didymella rabiei</name>
    <name type="common">Chickpea ascochyta blight fungus</name>
    <name type="synonym">Mycosphaerella rabiei</name>
    <dbReference type="NCBI Taxonomy" id="5454"/>
    <lineage>
        <taxon>Eukaryota</taxon>
        <taxon>Fungi</taxon>
        <taxon>Dikarya</taxon>
        <taxon>Ascomycota</taxon>
        <taxon>Pezizomycotina</taxon>
        <taxon>Dothideomycetes</taxon>
        <taxon>Pleosporomycetidae</taxon>
        <taxon>Pleosporales</taxon>
        <taxon>Pleosporineae</taxon>
        <taxon>Didymellaceae</taxon>
        <taxon>Ascochyta</taxon>
    </lineage>
</organism>
<dbReference type="EMBL" id="JYNV01000158">
    <property type="protein sequence ID" value="KZM24442.1"/>
    <property type="molecule type" value="Genomic_DNA"/>
</dbReference>
<keyword evidence="3 10" id="KW-0479">Metal-binding</keyword>
<dbReference type="Proteomes" id="UP000076837">
    <property type="component" value="Unassembled WGS sequence"/>
</dbReference>
<dbReference type="GO" id="GO:0005525">
    <property type="term" value="F:GTP binding"/>
    <property type="evidence" value="ECO:0007669"/>
    <property type="project" value="UniProtKB-KW"/>
</dbReference>
<comment type="cofactor">
    <cofactor evidence="10">
        <name>Mn(2+)</name>
        <dbReference type="ChEBI" id="CHEBI:29035"/>
    </cofactor>
    <text evidence="10">Binds 2 manganese ions per subunit.</text>
</comment>
<evidence type="ECO:0000256" key="2">
    <source>
        <dbReference type="ARBA" id="ARBA00022598"/>
    </source>
</evidence>
<evidence type="ECO:0000313" key="12">
    <source>
        <dbReference type="Proteomes" id="UP000076837"/>
    </source>
</evidence>
<feature type="binding site" evidence="10">
    <location>
        <position position="370"/>
    </location>
    <ligand>
        <name>Mn(2+)</name>
        <dbReference type="ChEBI" id="CHEBI:29035"/>
        <label>2</label>
    </ligand>
</feature>
<dbReference type="STRING" id="5454.A0A163FM49"/>
<evidence type="ECO:0000256" key="1">
    <source>
        <dbReference type="ARBA" id="ARBA00012726"/>
    </source>
</evidence>
<feature type="active site" description="GMP-histidine intermediate" evidence="8">
    <location>
        <position position="470"/>
    </location>
</feature>
<keyword evidence="12" id="KW-1185">Reference proteome</keyword>
<protein>
    <recommendedName>
        <fullName evidence="1">3'-phosphate/5'-hydroxy nucleic acid ligase</fullName>
        <ecNumber evidence="1">6.5.1.8</ecNumber>
    </recommendedName>
</protein>
<dbReference type="Gene3D" id="3.90.1860.10">
    <property type="entry name" value="tRNA-splicing ligase RtcB"/>
    <property type="match status" value="1"/>
</dbReference>
<proteinExistence type="predicted"/>
<feature type="binding site" evidence="10">
    <location>
        <position position="240"/>
    </location>
    <ligand>
        <name>Mn(2+)</name>
        <dbReference type="ChEBI" id="CHEBI:29035"/>
        <label>1</label>
    </ligand>
</feature>
<dbReference type="GO" id="GO:0046872">
    <property type="term" value="F:metal ion binding"/>
    <property type="evidence" value="ECO:0007669"/>
    <property type="project" value="UniProtKB-KW"/>
</dbReference>
<name>A0A163FM49_DIDRA</name>
<evidence type="ECO:0000256" key="6">
    <source>
        <dbReference type="ARBA" id="ARBA00023211"/>
    </source>
</evidence>
<feature type="binding site" evidence="9">
    <location>
        <begin position="239"/>
        <end position="243"/>
    </location>
    <ligand>
        <name>GMP</name>
        <dbReference type="ChEBI" id="CHEBI:58115"/>
    </ligand>
</feature>
<accession>A0A163FM49</accession>
<evidence type="ECO:0000256" key="3">
    <source>
        <dbReference type="ARBA" id="ARBA00022723"/>
    </source>
</evidence>
<evidence type="ECO:0000256" key="10">
    <source>
        <dbReference type="PIRSR" id="PIRSR601233-3"/>
    </source>
</evidence>
<evidence type="ECO:0000256" key="5">
    <source>
        <dbReference type="ARBA" id="ARBA00023134"/>
    </source>
</evidence>
<dbReference type="AlphaFoldDB" id="A0A163FM49"/>
<dbReference type="PANTHER" id="PTHR11118">
    <property type="entry name" value="RNA-SPLICING LIGASE RTCB HOMOLOG"/>
    <property type="match status" value="1"/>
</dbReference>
<feature type="binding site" evidence="10">
    <location>
        <position position="270"/>
    </location>
    <ligand>
        <name>Mn(2+)</name>
        <dbReference type="ChEBI" id="CHEBI:29035"/>
        <label>2</label>
    </ligand>
</feature>
<gene>
    <name evidence="11" type="ORF">ST47_g4436</name>
</gene>
<comment type="caution">
    <text evidence="11">The sequence shown here is derived from an EMBL/GenBank/DDBJ whole genome shotgun (WGS) entry which is preliminary data.</text>
</comment>
<evidence type="ECO:0000256" key="8">
    <source>
        <dbReference type="PIRSR" id="PIRSR601233-1"/>
    </source>
</evidence>
<dbReference type="GO" id="GO:0170057">
    <property type="term" value="F:RNA ligase (GTP) activity"/>
    <property type="evidence" value="ECO:0007669"/>
    <property type="project" value="UniProtKB-EC"/>
</dbReference>
<reference evidence="11 12" key="1">
    <citation type="journal article" date="2016" name="Sci. Rep.">
        <title>Draft genome sequencing and secretome analysis of fungal phytopathogen Ascochyta rabiei provides insight into the necrotrophic effector repertoire.</title>
        <authorList>
            <person name="Verma S."/>
            <person name="Gazara R.K."/>
            <person name="Nizam S."/>
            <person name="Parween S."/>
            <person name="Chattopadhyay D."/>
            <person name="Verma P.K."/>
        </authorList>
    </citation>
    <scope>NUCLEOTIDE SEQUENCE [LARGE SCALE GENOMIC DNA]</scope>
    <source>
        <strain evidence="11 12">ArDII</strain>
    </source>
</reference>
<evidence type="ECO:0000256" key="7">
    <source>
        <dbReference type="ARBA" id="ARBA00047746"/>
    </source>
</evidence>
<feature type="binding site" evidence="9">
    <location>
        <begin position="470"/>
        <end position="473"/>
    </location>
    <ligand>
        <name>GMP</name>
        <dbReference type="ChEBI" id="CHEBI:58115"/>
    </ligand>
</feature>
<sequence length="558" mass="60649">MATRVTIANNAKQSQKAPLLIPASAAADPAVTGSMRSYVFKSAQSKLKLKKPSRVYVGKTGQELINEEDWKSKVKKDNVLLVSIGEEYVGAGKETIVHVDVKPDCPIEVLASNAAVDSLAIAQLTTTAHTLPGIVRAVGQPDLHPGTKFPIGIVFVSRKWIHPPLIGGDIGCGMSWFKLTLPRSQVDGDKGKKVAEKLRGLEGSWRTREHRELWLQDEEGSCSAGEQWDSSLGTIGAGNHFAEIQVVEESAAAFSNPLGLHQDDVVLLVHSGSRGYGSSVLKKYTADSNVSLEEGSLEATQYIKEHDKACRWAKANRDLIALRFLACLEPGNEDWQLGISDGVGLDRVDPTSVERSRSALRARKVVDIWHNNVERVEWPPSPPPSVATETASLLTLDKDATRLALDDATSQQEYVYIHRKGAAPTYNPDTRLPLTFLPLPGSRGTATLILQPSFSASTSWGLKNALSLAHGAGRSMSRAKALSSLSQKYKGQNLLQPRAGDIQGTWVVCDEKDLVFEEAPDAYKDVQAVGQDLVDAGVASVIGWCRARVSYKVRNEQY</sequence>
<dbReference type="EC" id="6.5.1.8" evidence="1"/>
<evidence type="ECO:0000256" key="9">
    <source>
        <dbReference type="PIRSR" id="PIRSR601233-2"/>
    </source>
</evidence>
<dbReference type="GO" id="GO:0006396">
    <property type="term" value="P:RNA processing"/>
    <property type="evidence" value="ECO:0007669"/>
    <property type="project" value="InterPro"/>
</dbReference>
<dbReference type="GO" id="GO:0003972">
    <property type="term" value="F:RNA ligase (ATP) activity"/>
    <property type="evidence" value="ECO:0007669"/>
    <property type="project" value="TreeGrafter"/>
</dbReference>
<keyword evidence="5 9" id="KW-0342">GTP-binding</keyword>
<dbReference type="Pfam" id="PF01139">
    <property type="entry name" value="RtcB"/>
    <property type="match status" value="3"/>
</dbReference>
<dbReference type="InterPro" id="IPR036025">
    <property type="entry name" value="RtcB-like_sf"/>
</dbReference>
<dbReference type="OrthoDB" id="10249697at2759"/>
<dbReference type="PANTHER" id="PTHR11118:SF1">
    <property type="entry name" value="RNA-SPLICING LIGASE RTCB HOMOLOG"/>
    <property type="match status" value="1"/>
</dbReference>
<keyword evidence="4 9" id="KW-0547">Nucleotide-binding</keyword>
<feature type="binding site" evidence="9">
    <location>
        <begin position="370"/>
        <end position="371"/>
    </location>
    <ligand>
        <name>GMP</name>
        <dbReference type="ChEBI" id="CHEBI:58115"/>
    </ligand>
</feature>